<accession>A0A521G249</accession>
<dbReference type="EMBL" id="NQJD01000011">
    <property type="protein sequence ID" value="TAA75097.1"/>
    <property type="molecule type" value="Genomic_DNA"/>
</dbReference>
<evidence type="ECO:0000313" key="1">
    <source>
        <dbReference type="EMBL" id="TAA75097.1"/>
    </source>
</evidence>
<dbReference type="AlphaFoldDB" id="A0A521G249"/>
<comment type="caution">
    <text evidence="1">The sequence shown here is derived from an EMBL/GenBank/DDBJ whole genome shotgun (WGS) entry which is preliminary data.</text>
</comment>
<protein>
    <submittedName>
        <fullName evidence="1">Uncharacterized protein</fullName>
    </submittedName>
</protein>
<proteinExistence type="predicted"/>
<evidence type="ECO:0000313" key="2">
    <source>
        <dbReference type="Proteomes" id="UP000316238"/>
    </source>
</evidence>
<reference evidence="1" key="1">
    <citation type="submission" date="2017-07" db="EMBL/GenBank/DDBJ databases">
        <title>The cable genome - Insights into the physiology and evolution of filamentous bacteria capable of sulfide oxidation via long distance electron transfer.</title>
        <authorList>
            <person name="Thorup C."/>
            <person name="Bjerg J.T."/>
            <person name="Schreiber L."/>
            <person name="Nielsen L.P."/>
            <person name="Kjeldsen K.U."/>
            <person name="Boesen T."/>
            <person name="Boggild A."/>
            <person name="Meysman F."/>
            <person name="Geelhoed J."/>
            <person name="Schramm A."/>
        </authorList>
    </citation>
    <scope>NUCLEOTIDE SEQUENCE [LARGE SCALE GENOMIC DNA]</scope>
    <source>
        <strain evidence="1">GS</strain>
    </source>
</reference>
<organism evidence="1 2">
    <name type="scientific">Candidatus Electronema aureum</name>
    <dbReference type="NCBI Taxonomy" id="2005002"/>
    <lineage>
        <taxon>Bacteria</taxon>
        <taxon>Pseudomonadati</taxon>
        <taxon>Thermodesulfobacteriota</taxon>
        <taxon>Desulfobulbia</taxon>
        <taxon>Desulfobulbales</taxon>
        <taxon>Desulfobulbaceae</taxon>
        <taxon>Candidatus Electronema</taxon>
    </lineage>
</organism>
<keyword evidence="2" id="KW-1185">Reference proteome</keyword>
<sequence>MIDDPIVQETRKIREQISSEHKHDVYQLGRYFMEKQQTGQRVFVRIPPKAERTPHSGR</sequence>
<dbReference type="Proteomes" id="UP000316238">
    <property type="component" value="Unassembled WGS sequence"/>
</dbReference>
<gene>
    <name evidence="1" type="ORF">CDV28_11123</name>
</gene>
<name>A0A521G249_9BACT</name>